<dbReference type="AlphaFoldDB" id="A0A072P9W0"/>
<feature type="region of interest" description="Disordered" evidence="8">
    <location>
        <begin position="1"/>
        <end position="73"/>
    </location>
</feature>
<dbReference type="CDD" id="cd00180">
    <property type="entry name" value="PKc"/>
    <property type="match status" value="1"/>
</dbReference>
<dbReference type="SMART" id="SM00220">
    <property type="entry name" value="S_TKc"/>
    <property type="match status" value="1"/>
</dbReference>
<sequence>MEAMKNAANYVGNRPVEASYGASKEANKNVTKTSEQSPQVEASSGAVREPNKNTAKLSERPRTHNHKIAPKYSDAVQDKQLATLFEHQDVIHEIWEAGSDINKRPQKISQRWKRERKLGSGTFGDVFLEVSVDKRSSQARAVKEIKVQSHAGDGIEDLIVELEALAKFSAEKYKHLFVYFMGWYRDGLFGPTLYIAMEYFEHGDLRHCLDNKTLPEEEARSITFQVLEGLAVLHASGYVHRDLKPQNLLVASPGPEWWIKIGDFGVSKRLQALLVSVQSLVLQDSWLLNCI</sequence>
<dbReference type="OrthoDB" id="10252171at2759"/>
<keyword evidence="11" id="KW-1185">Reference proteome</keyword>
<dbReference type="Proteomes" id="UP000027920">
    <property type="component" value="Unassembled WGS sequence"/>
</dbReference>
<reference evidence="10 11" key="1">
    <citation type="submission" date="2013-03" db="EMBL/GenBank/DDBJ databases">
        <title>The Genome Sequence of Exophiala aquamarina CBS 119918.</title>
        <authorList>
            <consortium name="The Broad Institute Genomics Platform"/>
            <person name="Cuomo C."/>
            <person name="de Hoog S."/>
            <person name="Gorbushina A."/>
            <person name="Walker B."/>
            <person name="Young S.K."/>
            <person name="Zeng Q."/>
            <person name="Gargeya S."/>
            <person name="Fitzgerald M."/>
            <person name="Haas B."/>
            <person name="Abouelleil A."/>
            <person name="Allen A.W."/>
            <person name="Alvarado L."/>
            <person name="Arachchi H.M."/>
            <person name="Berlin A.M."/>
            <person name="Chapman S.B."/>
            <person name="Gainer-Dewar J."/>
            <person name="Goldberg J."/>
            <person name="Griggs A."/>
            <person name="Gujja S."/>
            <person name="Hansen M."/>
            <person name="Howarth C."/>
            <person name="Imamovic A."/>
            <person name="Ireland A."/>
            <person name="Larimer J."/>
            <person name="McCowan C."/>
            <person name="Murphy C."/>
            <person name="Pearson M."/>
            <person name="Poon T.W."/>
            <person name="Priest M."/>
            <person name="Roberts A."/>
            <person name="Saif S."/>
            <person name="Shea T."/>
            <person name="Sisk P."/>
            <person name="Sykes S."/>
            <person name="Wortman J."/>
            <person name="Nusbaum C."/>
            <person name="Birren B."/>
        </authorList>
    </citation>
    <scope>NUCLEOTIDE SEQUENCE [LARGE SCALE GENOMIC DNA]</scope>
    <source>
        <strain evidence="10 11">CBS 119918</strain>
    </source>
</reference>
<dbReference type="PANTHER" id="PTHR48016">
    <property type="entry name" value="MAP KINASE KINASE KINASE SSK2-RELATED-RELATED"/>
    <property type="match status" value="1"/>
</dbReference>
<name>A0A072P9W0_9EURO</name>
<evidence type="ECO:0000259" key="9">
    <source>
        <dbReference type="PROSITE" id="PS50011"/>
    </source>
</evidence>
<dbReference type="EMBL" id="AMGV01000005">
    <property type="protein sequence ID" value="KEF56894.1"/>
    <property type="molecule type" value="Genomic_DNA"/>
</dbReference>
<dbReference type="InterPro" id="IPR011009">
    <property type="entry name" value="Kinase-like_dom_sf"/>
</dbReference>
<dbReference type="GO" id="GO:0004707">
    <property type="term" value="F:MAP kinase activity"/>
    <property type="evidence" value="ECO:0007669"/>
    <property type="project" value="UniProtKB-EC"/>
</dbReference>
<dbReference type="PROSITE" id="PS50011">
    <property type="entry name" value="PROTEIN_KINASE_DOM"/>
    <property type="match status" value="1"/>
</dbReference>
<keyword evidence="2" id="KW-0808">Transferase</keyword>
<dbReference type="GeneID" id="25281998"/>
<dbReference type="GO" id="GO:0005524">
    <property type="term" value="F:ATP binding"/>
    <property type="evidence" value="ECO:0007669"/>
    <property type="project" value="UniProtKB-KW"/>
</dbReference>
<dbReference type="InterPro" id="IPR050538">
    <property type="entry name" value="MAP_kinase_kinase_kinase"/>
</dbReference>
<dbReference type="InterPro" id="IPR000719">
    <property type="entry name" value="Prot_kinase_dom"/>
</dbReference>
<comment type="catalytic activity">
    <reaction evidence="6">
        <text>L-threonyl-[protein] + ATP = O-phospho-L-threonyl-[protein] + ADP + H(+)</text>
        <dbReference type="Rhea" id="RHEA:46608"/>
        <dbReference type="Rhea" id="RHEA-COMP:11060"/>
        <dbReference type="Rhea" id="RHEA-COMP:11605"/>
        <dbReference type="ChEBI" id="CHEBI:15378"/>
        <dbReference type="ChEBI" id="CHEBI:30013"/>
        <dbReference type="ChEBI" id="CHEBI:30616"/>
        <dbReference type="ChEBI" id="CHEBI:61977"/>
        <dbReference type="ChEBI" id="CHEBI:456216"/>
        <dbReference type="EC" id="2.7.11.24"/>
    </reaction>
    <physiologicalReaction direction="left-to-right" evidence="6">
        <dbReference type="Rhea" id="RHEA:46609"/>
    </physiologicalReaction>
</comment>
<dbReference type="EC" id="2.7.11.24" evidence="1"/>
<accession>A0A072P9W0</accession>
<evidence type="ECO:0000256" key="8">
    <source>
        <dbReference type="SAM" id="MobiDB-lite"/>
    </source>
</evidence>
<evidence type="ECO:0000256" key="2">
    <source>
        <dbReference type="ARBA" id="ARBA00022679"/>
    </source>
</evidence>
<keyword evidence="10" id="KW-0723">Serine/threonine-protein kinase</keyword>
<keyword evidence="3" id="KW-0547">Nucleotide-binding</keyword>
<dbReference type="InterPro" id="IPR008271">
    <property type="entry name" value="Ser/Thr_kinase_AS"/>
</dbReference>
<feature type="domain" description="Protein kinase" evidence="9">
    <location>
        <begin position="112"/>
        <end position="291"/>
    </location>
</feature>
<protein>
    <recommendedName>
        <fullName evidence="1">mitogen-activated protein kinase</fullName>
        <ecNumber evidence="1">2.7.11.24</ecNumber>
    </recommendedName>
</protein>
<comment type="caution">
    <text evidence="10">The sequence shown here is derived from an EMBL/GenBank/DDBJ whole genome shotgun (WGS) entry which is preliminary data.</text>
</comment>
<evidence type="ECO:0000256" key="6">
    <source>
        <dbReference type="ARBA" id="ARBA00047919"/>
    </source>
</evidence>
<dbReference type="RefSeq" id="XP_013259484.1">
    <property type="nucleotide sequence ID" value="XM_013404030.1"/>
</dbReference>
<evidence type="ECO:0000256" key="4">
    <source>
        <dbReference type="ARBA" id="ARBA00022777"/>
    </source>
</evidence>
<dbReference type="STRING" id="1182545.A0A072P9W0"/>
<keyword evidence="4 10" id="KW-0418">Kinase</keyword>
<keyword evidence="5" id="KW-0067">ATP-binding</keyword>
<organism evidence="10 11">
    <name type="scientific">Exophiala aquamarina CBS 119918</name>
    <dbReference type="NCBI Taxonomy" id="1182545"/>
    <lineage>
        <taxon>Eukaryota</taxon>
        <taxon>Fungi</taxon>
        <taxon>Dikarya</taxon>
        <taxon>Ascomycota</taxon>
        <taxon>Pezizomycotina</taxon>
        <taxon>Eurotiomycetes</taxon>
        <taxon>Chaetothyriomycetidae</taxon>
        <taxon>Chaetothyriales</taxon>
        <taxon>Herpotrichiellaceae</taxon>
        <taxon>Exophiala</taxon>
    </lineage>
</organism>
<dbReference type="Pfam" id="PF11034">
    <property type="entry name" value="Grg1"/>
    <property type="match status" value="1"/>
</dbReference>
<evidence type="ECO:0000313" key="10">
    <source>
        <dbReference type="EMBL" id="KEF56894.1"/>
    </source>
</evidence>
<feature type="compositionally biased region" description="Polar residues" evidence="8">
    <location>
        <begin position="28"/>
        <end position="42"/>
    </location>
</feature>
<dbReference type="Pfam" id="PF00069">
    <property type="entry name" value="Pkinase"/>
    <property type="match status" value="1"/>
</dbReference>
<gene>
    <name evidence="10" type="ORF">A1O9_07084</name>
</gene>
<proteinExistence type="predicted"/>
<dbReference type="InterPro" id="IPR020100">
    <property type="entry name" value="Glc-repressible_Grg1"/>
</dbReference>
<comment type="catalytic activity">
    <reaction evidence="7">
        <text>L-seryl-[protein] + ATP = O-phospho-L-seryl-[protein] + ADP + H(+)</text>
        <dbReference type="Rhea" id="RHEA:17989"/>
        <dbReference type="Rhea" id="RHEA-COMP:9863"/>
        <dbReference type="Rhea" id="RHEA-COMP:11604"/>
        <dbReference type="ChEBI" id="CHEBI:15378"/>
        <dbReference type="ChEBI" id="CHEBI:29999"/>
        <dbReference type="ChEBI" id="CHEBI:30616"/>
        <dbReference type="ChEBI" id="CHEBI:83421"/>
        <dbReference type="ChEBI" id="CHEBI:456216"/>
        <dbReference type="EC" id="2.7.11.24"/>
    </reaction>
    <physiologicalReaction direction="left-to-right" evidence="7">
        <dbReference type="Rhea" id="RHEA:17990"/>
    </physiologicalReaction>
</comment>
<evidence type="ECO:0000256" key="7">
    <source>
        <dbReference type="ARBA" id="ARBA00048130"/>
    </source>
</evidence>
<dbReference type="HOGENOM" id="CLU_956541_0_0_1"/>
<evidence type="ECO:0000256" key="1">
    <source>
        <dbReference type="ARBA" id="ARBA00012411"/>
    </source>
</evidence>
<dbReference type="PANTHER" id="PTHR48016:SF56">
    <property type="entry name" value="MAPKK KINASE"/>
    <property type="match status" value="1"/>
</dbReference>
<evidence type="ECO:0000256" key="3">
    <source>
        <dbReference type="ARBA" id="ARBA00022741"/>
    </source>
</evidence>
<dbReference type="PROSITE" id="PS00108">
    <property type="entry name" value="PROTEIN_KINASE_ST"/>
    <property type="match status" value="1"/>
</dbReference>
<dbReference type="Gene3D" id="1.10.510.10">
    <property type="entry name" value="Transferase(Phosphotransferase) domain 1"/>
    <property type="match status" value="1"/>
</dbReference>
<evidence type="ECO:0000256" key="5">
    <source>
        <dbReference type="ARBA" id="ARBA00022840"/>
    </source>
</evidence>
<evidence type="ECO:0000313" key="11">
    <source>
        <dbReference type="Proteomes" id="UP000027920"/>
    </source>
</evidence>
<dbReference type="VEuPathDB" id="FungiDB:A1O9_07084"/>
<dbReference type="SUPFAM" id="SSF56112">
    <property type="entry name" value="Protein kinase-like (PK-like)"/>
    <property type="match status" value="1"/>
</dbReference>